<evidence type="ECO:0000313" key="11">
    <source>
        <dbReference type="Proteomes" id="UP000618818"/>
    </source>
</evidence>
<evidence type="ECO:0000259" key="9">
    <source>
        <dbReference type="PROSITE" id="PS50928"/>
    </source>
</evidence>
<keyword evidence="7 8" id="KW-0472">Membrane</keyword>
<dbReference type="PROSITE" id="PS50928">
    <property type="entry name" value="ABC_TM1"/>
    <property type="match status" value="2"/>
</dbReference>
<dbReference type="Proteomes" id="UP000618818">
    <property type="component" value="Unassembled WGS sequence"/>
</dbReference>
<feature type="transmembrane region" description="Helical" evidence="8">
    <location>
        <begin position="365"/>
        <end position="386"/>
    </location>
</feature>
<feature type="transmembrane region" description="Helical" evidence="8">
    <location>
        <begin position="471"/>
        <end position="490"/>
    </location>
</feature>
<reference evidence="10 11" key="1">
    <citation type="submission" date="2020-09" db="EMBL/GenBank/DDBJ databases">
        <title>novel species in genus Nocardioides.</title>
        <authorList>
            <person name="Zhang G."/>
        </authorList>
    </citation>
    <scope>NUCLEOTIDE SEQUENCE [LARGE SCALE GENOMIC DNA]</scope>
    <source>
        <strain evidence="10 11">KCTC 39551</strain>
    </source>
</reference>
<dbReference type="EMBL" id="JACXYZ010000001">
    <property type="protein sequence ID" value="MBD3925176.1"/>
    <property type="molecule type" value="Genomic_DNA"/>
</dbReference>
<dbReference type="Pfam" id="PF00528">
    <property type="entry name" value="BPD_transp_1"/>
    <property type="match status" value="2"/>
</dbReference>
<name>A0ABR8ND75_9ACTN</name>
<sequence>MLVAGAAVAVLALVPLAYVAFYVVVIGPVDLWHLLARPRIAELLRNTVTLAIACMAATAALGVSLGVLVERTDLPGRRLWHGLLVAPLAVPAFVNGYAWVSLDRSVHGFTGAFTVVTLSYYPLVYLPVVAMLRRLDPALEESAWSLGHSRARTFRTVVLPQLRPALLGGALLVGLHLLAEFGALSLLRFPTFTTAIYDQYGSTFNGAAATAMAVVLVLLCLVLLLAELRLRGNRRYARLGRGAARGAVPVALGPWRWPLVGVVGAVVVLALGIPAFSLVRWLVVGTSTEFPMAELAEALVATVALALAGAVATTLAAIPVVWLAVRHRGWASTVIERSTYIANALPGIVVGLALVVASLRLVPAIYQTAALLVAAYVILFLPRAVVTVRAGLEQAPTVLDDVAHSLGTGPLATARRVTLPLIAPSLGAGAALVFLAISTELTATLMLSPIGTHTLATEFWSASSELRYGAAAPYALLLVLVSIPATVLLMRSDSPATRTERVPA</sequence>
<keyword evidence="2 8" id="KW-0813">Transport</keyword>
<feature type="transmembrane region" description="Helical" evidence="8">
    <location>
        <begin position="207"/>
        <end position="226"/>
    </location>
</feature>
<evidence type="ECO:0000256" key="7">
    <source>
        <dbReference type="ARBA" id="ARBA00023136"/>
    </source>
</evidence>
<accession>A0ABR8ND75</accession>
<proteinExistence type="inferred from homology"/>
<feature type="transmembrane region" description="Helical" evidence="8">
    <location>
        <begin position="106"/>
        <end position="126"/>
    </location>
</feature>
<feature type="transmembrane region" description="Helical" evidence="8">
    <location>
        <begin position="259"/>
        <end position="279"/>
    </location>
</feature>
<feature type="transmembrane region" description="Helical" evidence="8">
    <location>
        <begin position="299"/>
        <end position="325"/>
    </location>
</feature>
<dbReference type="Gene3D" id="1.10.3720.10">
    <property type="entry name" value="MetI-like"/>
    <property type="match status" value="2"/>
</dbReference>
<keyword evidence="4" id="KW-0997">Cell inner membrane</keyword>
<keyword evidence="11" id="KW-1185">Reference proteome</keyword>
<comment type="caution">
    <text evidence="10">The sequence shown here is derived from an EMBL/GenBank/DDBJ whole genome shotgun (WGS) entry which is preliminary data.</text>
</comment>
<evidence type="ECO:0000256" key="6">
    <source>
        <dbReference type="ARBA" id="ARBA00022989"/>
    </source>
</evidence>
<gene>
    <name evidence="10" type="ORF">IEZ26_11125</name>
</gene>
<feature type="transmembrane region" description="Helical" evidence="8">
    <location>
        <begin position="165"/>
        <end position="187"/>
    </location>
</feature>
<dbReference type="CDD" id="cd06261">
    <property type="entry name" value="TM_PBP2"/>
    <property type="match status" value="2"/>
</dbReference>
<feature type="domain" description="ABC transmembrane type-1" evidence="9">
    <location>
        <begin position="299"/>
        <end position="489"/>
    </location>
</feature>
<dbReference type="InterPro" id="IPR035906">
    <property type="entry name" value="MetI-like_sf"/>
</dbReference>
<evidence type="ECO:0000313" key="10">
    <source>
        <dbReference type="EMBL" id="MBD3925176.1"/>
    </source>
</evidence>
<dbReference type="PANTHER" id="PTHR43357:SF3">
    <property type="entry name" value="FE(3+)-TRANSPORT SYSTEM PERMEASE PROTEIN FBPB 2"/>
    <property type="match status" value="1"/>
</dbReference>
<evidence type="ECO:0000256" key="4">
    <source>
        <dbReference type="ARBA" id="ARBA00022519"/>
    </source>
</evidence>
<evidence type="ECO:0000256" key="2">
    <source>
        <dbReference type="ARBA" id="ARBA00022448"/>
    </source>
</evidence>
<feature type="domain" description="ABC transmembrane type-1" evidence="9">
    <location>
        <begin position="44"/>
        <end position="227"/>
    </location>
</feature>
<evidence type="ECO:0000256" key="8">
    <source>
        <dbReference type="RuleBase" id="RU363032"/>
    </source>
</evidence>
<organism evidence="10 11">
    <name type="scientific">Nocardioides cavernae</name>
    <dbReference type="NCBI Taxonomy" id="1921566"/>
    <lineage>
        <taxon>Bacteria</taxon>
        <taxon>Bacillati</taxon>
        <taxon>Actinomycetota</taxon>
        <taxon>Actinomycetes</taxon>
        <taxon>Propionibacteriales</taxon>
        <taxon>Nocardioidaceae</taxon>
        <taxon>Nocardioides</taxon>
    </lineage>
</organism>
<evidence type="ECO:0000256" key="5">
    <source>
        <dbReference type="ARBA" id="ARBA00022692"/>
    </source>
</evidence>
<evidence type="ECO:0000256" key="3">
    <source>
        <dbReference type="ARBA" id="ARBA00022475"/>
    </source>
</evidence>
<dbReference type="PANTHER" id="PTHR43357">
    <property type="entry name" value="INNER MEMBRANE ABC TRANSPORTER PERMEASE PROTEIN YDCV"/>
    <property type="match status" value="1"/>
</dbReference>
<keyword evidence="3" id="KW-1003">Cell membrane</keyword>
<feature type="transmembrane region" description="Helical" evidence="8">
    <location>
        <begin position="337"/>
        <end position="359"/>
    </location>
</feature>
<protein>
    <submittedName>
        <fullName evidence="10">Iron ABC transporter permease</fullName>
    </submittedName>
</protein>
<dbReference type="SUPFAM" id="SSF161098">
    <property type="entry name" value="MetI-like"/>
    <property type="match status" value="2"/>
</dbReference>
<keyword evidence="5 8" id="KW-0812">Transmembrane</keyword>
<feature type="transmembrane region" description="Helical" evidence="8">
    <location>
        <begin position="79"/>
        <end position="100"/>
    </location>
</feature>
<feature type="transmembrane region" description="Helical" evidence="8">
    <location>
        <begin position="417"/>
        <end position="437"/>
    </location>
</feature>
<comment type="subcellular location">
    <subcellularLocation>
        <location evidence="1">Cell inner membrane</location>
        <topology evidence="1">Multi-pass membrane protein</topology>
    </subcellularLocation>
    <subcellularLocation>
        <location evidence="8">Cell membrane</location>
        <topology evidence="8">Multi-pass membrane protein</topology>
    </subcellularLocation>
</comment>
<feature type="transmembrane region" description="Helical" evidence="8">
    <location>
        <begin position="43"/>
        <end position="67"/>
    </location>
</feature>
<dbReference type="InterPro" id="IPR000515">
    <property type="entry name" value="MetI-like"/>
</dbReference>
<evidence type="ECO:0000256" key="1">
    <source>
        <dbReference type="ARBA" id="ARBA00004429"/>
    </source>
</evidence>
<keyword evidence="6 8" id="KW-1133">Transmembrane helix</keyword>
<comment type="similarity">
    <text evidence="8">Belongs to the binding-protein-dependent transport system permease family.</text>
</comment>